<keyword evidence="3" id="KW-1185">Reference proteome</keyword>
<gene>
    <name evidence="2" type="ORF">SIID45300_00963</name>
</gene>
<keyword evidence="1" id="KW-1133">Transmembrane helix</keyword>
<evidence type="ECO:0000313" key="3">
    <source>
        <dbReference type="Proteomes" id="UP001628193"/>
    </source>
</evidence>
<accession>A0ABQ0C6Z8</accession>
<evidence type="ECO:0000313" key="2">
    <source>
        <dbReference type="EMBL" id="GAB0056655.1"/>
    </source>
</evidence>
<name>A0ABQ0C6Z8_9PROT</name>
<feature type="transmembrane region" description="Helical" evidence="1">
    <location>
        <begin position="88"/>
        <end position="106"/>
    </location>
</feature>
<reference evidence="2 3" key="1">
    <citation type="submission" date="2024-05" db="EMBL/GenBank/DDBJ databases">
        <authorList>
            <consortium name="Candidatus Magnetaquicoccaceae bacterium FCR-1 genome sequencing consortium"/>
            <person name="Shimoshige H."/>
            <person name="Shimamura S."/>
            <person name="Taoka A."/>
            <person name="Kobayashi H."/>
            <person name="Maekawa T."/>
        </authorList>
    </citation>
    <scope>NUCLEOTIDE SEQUENCE [LARGE SCALE GENOMIC DNA]</scope>
    <source>
        <strain evidence="2 3">FCR-1</strain>
    </source>
</reference>
<reference evidence="2 3" key="2">
    <citation type="submission" date="2024-09" db="EMBL/GenBank/DDBJ databases">
        <title>Draft genome sequence of Candidatus Magnetaquicoccaceae bacterium FCR-1.</title>
        <authorList>
            <person name="Shimoshige H."/>
            <person name="Shimamura S."/>
            <person name="Taoka A."/>
            <person name="Kobayashi H."/>
            <person name="Maekawa T."/>
        </authorList>
    </citation>
    <scope>NUCLEOTIDE SEQUENCE [LARGE SCALE GENOMIC DNA]</scope>
    <source>
        <strain evidence="2 3">FCR-1</strain>
    </source>
</reference>
<keyword evidence="1" id="KW-0472">Membrane</keyword>
<comment type="caution">
    <text evidence="2">The sequence shown here is derived from an EMBL/GenBank/DDBJ whole genome shotgun (WGS) entry which is preliminary data.</text>
</comment>
<protein>
    <submittedName>
        <fullName evidence="2">Uncharacterized protein</fullName>
    </submittedName>
</protein>
<evidence type="ECO:0000256" key="1">
    <source>
        <dbReference type="SAM" id="Phobius"/>
    </source>
</evidence>
<proteinExistence type="predicted"/>
<dbReference type="Proteomes" id="UP001628193">
    <property type="component" value="Unassembled WGS sequence"/>
</dbReference>
<organism evidence="2 3">
    <name type="scientific">Candidatus Magnetaquiglobus chichijimensis</name>
    <dbReference type="NCBI Taxonomy" id="3141448"/>
    <lineage>
        <taxon>Bacteria</taxon>
        <taxon>Pseudomonadati</taxon>
        <taxon>Pseudomonadota</taxon>
        <taxon>Magnetococcia</taxon>
        <taxon>Magnetococcales</taxon>
        <taxon>Candidatus Magnetaquicoccaceae</taxon>
        <taxon>Candidatus Magnetaquiglobus</taxon>
    </lineage>
</organism>
<sequence>MSSGIRYRWRWTGWVMIAWVLVSLAPMRAEGFVPRVVETLLIGEAVADVTLPAGAVPMGTVNAEAAAQGRAIEEQAQMDGAVRRFKEFRNFLIIWVVMMLVGFMAWKLRPRAKWAPPETAKPEEPVVEVEVEEVSPGAMAGGTSIAGAIPSDEQRRRTRDDLVSLALEWEERYGLLPLQASVIAARDAALLVGMSDERYSLHMQDRVVPAPSDVDFIYNKQRYIVRCARRGPGAEKLYVSKAHQGGWNFLVFILYDAKFSILGAWQMPNDQYQVQCGEKERLIPEDHQVGKNLLSGAGITMD</sequence>
<dbReference type="EMBL" id="BAAFGK010000004">
    <property type="protein sequence ID" value="GAB0056655.1"/>
    <property type="molecule type" value="Genomic_DNA"/>
</dbReference>
<keyword evidence="1" id="KW-0812">Transmembrane</keyword>